<name>D1Q058_9BACT</name>
<evidence type="ECO:0000313" key="2">
    <source>
        <dbReference type="Proteomes" id="UP000003160"/>
    </source>
</evidence>
<protein>
    <submittedName>
        <fullName evidence="1">Uncharacterized protein</fullName>
    </submittedName>
</protein>
<accession>D1Q058</accession>
<gene>
    <name evidence="1" type="ORF">HMPREF0645_2593</name>
</gene>
<dbReference type="RefSeq" id="WP_007174988.1">
    <property type="nucleotide sequence ID" value="NZ_GG704783.1"/>
</dbReference>
<keyword evidence="2" id="KW-1185">Reference proteome</keyword>
<dbReference type="OrthoDB" id="1097953at2"/>
<dbReference type="HOGENOM" id="CLU_157763_0_0_10"/>
<dbReference type="EMBL" id="ACKS01000107">
    <property type="protein sequence ID" value="EFA42957.1"/>
    <property type="molecule type" value="Genomic_DNA"/>
</dbReference>
<comment type="caution">
    <text evidence="1">The sequence shown here is derived from an EMBL/GenBank/DDBJ whole genome shotgun (WGS) entry which is preliminary data.</text>
</comment>
<dbReference type="Proteomes" id="UP000003160">
    <property type="component" value="Unassembled WGS sequence"/>
</dbReference>
<proteinExistence type="predicted"/>
<evidence type="ECO:0000313" key="1">
    <source>
        <dbReference type="EMBL" id="EFA42957.1"/>
    </source>
</evidence>
<organism evidence="1 2">
    <name type="scientific">Hallella bergensis DSM 17361</name>
    <dbReference type="NCBI Taxonomy" id="585502"/>
    <lineage>
        <taxon>Bacteria</taxon>
        <taxon>Pseudomonadati</taxon>
        <taxon>Bacteroidota</taxon>
        <taxon>Bacteroidia</taxon>
        <taxon>Bacteroidales</taxon>
        <taxon>Prevotellaceae</taxon>
        <taxon>Hallella</taxon>
    </lineage>
</organism>
<reference evidence="1 2" key="1">
    <citation type="submission" date="2009-10" db="EMBL/GenBank/DDBJ databases">
        <authorList>
            <person name="Qin X."/>
            <person name="Bachman B."/>
            <person name="Battles P."/>
            <person name="Bell A."/>
            <person name="Bess C."/>
            <person name="Bickham C."/>
            <person name="Chaboub L."/>
            <person name="Chen D."/>
            <person name="Coyle M."/>
            <person name="Deiros D.R."/>
            <person name="Dinh H."/>
            <person name="Forbes L."/>
            <person name="Fowler G."/>
            <person name="Francisco L."/>
            <person name="Fu Q."/>
            <person name="Gubbala S."/>
            <person name="Hale W."/>
            <person name="Han Y."/>
            <person name="Hemphill L."/>
            <person name="Highlander S.K."/>
            <person name="Hirani K."/>
            <person name="Hogues M."/>
            <person name="Jackson L."/>
            <person name="Jakkamsetti A."/>
            <person name="Javaid M."/>
            <person name="Jiang H."/>
            <person name="Korchina V."/>
            <person name="Kovar C."/>
            <person name="Lara F."/>
            <person name="Lee S."/>
            <person name="Mata R."/>
            <person name="Mathew T."/>
            <person name="Moen C."/>
            <person name="Morales K."/>
            <person name="Munidasa M."/>
            <person name="Nazareth L."/>
            <person name="Ngo R."/>
            <person name="Nguyen L."/>
            <person name="Okwuonu G."/>
            <person name="Ongeri F."/>
            <person name="Patil S."/>
            <person name="Petrosino J."/>
            <person name="Pham C."/>
            <person name="Pham P."/>
            <person name="Pu L.-L."/>
            <person name="Puazo M."/>
            <person name="Raj R."/>
            <person name="Reid J."/>
            <person name="Rouhana J."/>
            <person name="Saada N."/>
            <person name="Shang Y."/>
            <person name="Simmons D."/>
            <person name="Thornton R."/>
            <person name="Warren J."/>
            <person name="Weissenberger G."/>
            <person name="Zhang J."/>
            <person name="Zhang L."/>
            <person name="Zhou C."/>
            <person name="Zhu D."/>
            <person name="Muzny D."/>
            <person name="Worley K."/>
            <person name="Gibbs R."/>
        </authorList>
    </citation>
    <scope>NUCLEOTIDE SEQUENCE [LARGE SCALE GENOMIC DNA]</scope>
    <source>
        <strain evidence="1 2">DSM 17361</strain>
    </source>
</reference>
<dbReference type="AlphaFoldDB" id="D1Q058"/>
<sequence>MELKDFVSETLTQICEGVKDAQQRCADMGALINPMLDVKTCNAEVYKHDGKDYPATAVKFNVGLTEVSTNGGKTGIGVFLGKVSLGKETAKEAQSQTVTSVEFAITIVPPYISRDGKHFPLSQMVLLR</sequence>
<dbReference type="eggNOG" id="ENOG50339Z6">
    <property type="taxonomic scope" value="Bacteria"/>
</dbReference>